<dbReference type="InterPro" id="IPR036412">
    <property type="entry name" value="HAD-like_sf"/>
</dbReference>
<evidence type="ECO:0000313" key="10">
    <source>
        <dbReference type="EMBL" id="GGI04555.1"/>
    </source>
</evidence>
<evidence type="ECO:0000256" key="3">
    <source>
        <dbReference type="ARBA" id="ARBA00022490"/>
    </source>
</evidence>
<evidence type="ECO:0000256" key="6">
    <source>
        <dbReference type="ARBA" id="ARBA00023277"/>
    </source>
</evidence>
<dbReference type="Pfam" id="PF13242">
    <property type="entry name" value="Hydrolase_like"/>
    <property type="match status" value="1"/>
</dbReference>
<keyword evidence="5" id="KW-0378">Hydrolase</keyword>
<evidence type="ECO:0000256" key="8">
    <source>
        <dbReference type="SAM" id="MobiDB-lite"/>
    </source>
</evidence>
<feature type="compositionally biased region" description="Low complexity" evidence="8">
    <location>
        <begin position="338"/>
        <end position="353"/>
    </location>
</feature>
<keyword evidence="3" id="KW-0963">Cytoplasm</keyword>
<gene>
    <name evidence="10" type="ORF">GCM10011354_09680</name>
</gene>
<feature type="region of interest" description="Disordered" evidence="8">
    <location>
        <begin position="331"/>
        <end position="358"/>
    </location>
</feature>
<proteinExistence type="inferred from homology"/>
<dbReference type="GO" id="GO:0005737">
    <property type="term" value="C:cytoplasm"/>
    <property type="evidence" value="ECO:0007669"/>
    <property type="project" value="UniProtKB-SubCell"/>
</dbReference>
<dbReference type="NCBIfam" id="TIGR01656">
    <property type="entry name" value="Histidinol-ppas"/>
    <property type="match status" value="1"/>
</dbReference>
<dbReference type="RefSeq" id="WP_130649682.1">
    <property type="nucleotide sequence ID" value="NZ_BMHA01000003.1"/>
</dbReference>
<dbReference type="NCBIfam" id="TIGR01662">
    <property type="entry name" value="HAD-SF-IIIA"/>
    <property type="match status" value="1"/>
</dbReference>
<dbReference type="Gene3D" id="3.90.550.10">
    <property type="entry name" value="Spore Coat Polysaccharide Biosynthesis Protein SpsA, Chain A"/>
    <property type="match status" value="1"/>
</dbReference>
<dbReference type="SUPFAM" id="SSF56784">
    <property type="entry name" value="HAD-like"/>
    <property type="match status" value="1"/>
</dbReference>
<organism evidence="10 11">
    <name type="scientific">Egicoccus halophilus</name>
    <dbReference type="NCBI Taxonomy" id="1670830"/>
    <lineage>
        <taxon>Bacteria</taxon>
        <taxon>Bacillati</taxon>
        <taxon>Actinomycetota</taxon>
        <taxon>Nitriliruptoria</taxon>
        <taxon>Egicoccales</taxon>
        <taxon>Egicoccaceae</taxon>
        <taxon>Egicoccus</taxon>
    </lineage>
</organism>
<dbReference type="InterPro" id="IPR004446">
    <property type="entry name" value="Heptose_bisP_phosphatase"/>
</dbReference>
<keyword evidence="6" id="KW-0119">Carbohydrate metabolism</keyword>
<reference evidence="10" key="2">
    <citation type="submission" date="2020-09" db="EMBL/GenBank/DDBJ databases">
        <authorList>
            <person name="Sun Q."/>
            <person name="Zhou Y."/>
        </authorList>
    </citation>
    <scope>NUCLEOTIDE SEQUENCE</scope>
    <source>
        <strain evidence="10">CGMCC 1.14988</strain>
    </source>
</reference>
<dbReference type="InterPro" id="IPR023214">
    <property type="entry name" value="HAD_sf"/>
</dbReference>
<evidence type="ECO:0000259" key="9">
    <source>
        <dbReference type="Pfam" id="PF00535"/>
    </source>
</evidence>
<dbReference type="InterPro" id="IPR006543">
    <property type="entry name" value="Histidinol-phos"/>
</dbReference>
<dbReference type="PANTHER" id="PTHR42891:SF1">
    <property type="entry name" value="D-GLYCERO-BETA-D-MANNO-HEPTOSE-1,7-BISPHOSPHATE 7-PHOSPHATASE"/>
    <property type="match status" value="1"/>
</dbReference>
<evidence type="ECO:0000256" key="1">
    <source>
        <dbReference type="ARBA" id="ARBA00004496"/>
    </source>
</evidence>
<dbReference type="InterPro" id="IPR006549">
    <property type="entry name" value="HAD-SF_hydro_IIIA"/>
</dbReference>
<feature type="domain" description="Glycosyltransferase 2-like" evidence="9">
    <location>
        <begin position="10"/>
        <end position="109"/>
    </location>
</feature>
<dbReference type="GO" id="GO:0005975">
    <property type="term" value="P:carbohydrate metabolic process"/>
    <property type="evidence" value="ECO:0007669"/>
    <property type="project" value="InterPro"/>
</dbReference>
<evidence type="ECO:0000256" key="7">
    <source>
        <dbReference type="ARBA" id="ARBA00031828"/>
    </source>
</evidence>
<sequence>MSRRPLAYDVVVPTVGRPSLAALLDALAAGPGPLPEQVLVVDDRSAPRTPLLASAVPEALADRVRVLTAGGRGPAAARNVGWRAGTAPWVAFLDDDVLPPVGWRAALHADLVDLPAEVGGSQGRLRVPLPDQRRPTDWERNVAGLETAQWATADLAYRRVSLAAVGGFDERFLRAYREDADLGLRVTGAGWRIVSGTRVMVHPVRPADPFVSVRLQRGNAEDPFLRALHGPDWRERAGVPAGRRPWHLATTGVLLAAVGAAAAGNRPLARWAGVAWIGLTTDFAWRRIAPGPRSAREVTTMAATSVAIPPVATWYWLRGLAGLPVRRRRPAPVPGPVARPSASASASASASSADGTGRPAAVLFDRDGTLVHDVPYNGDPAAVRPVDGARRALERLRAAGVPTAVVSNQSGVARGRITRAQVDAVNRRIDELLGPLGPWLVCEHGPDDGCHCRKPAPGLVEQAAAALGVDPRDCVVIGDIGADMQAAAAAGARGILVPTPITRAEEVAAAAEVAPDLAAAVDAALQGSSTSSSGEDAA</sequence>
<dbReference type="Gene3D" id="3.40.50.1000">
    <property type="entry name" value="HAD superfamily/HAD-like"/>
    <property type="match status" value="1"/>
</dbReference>
<evidence type="ECO:0000313" key="11">
    <source>
        <dbReference type="Proteomes" id="UP000650511"/>
    </source>
</evidence>
<accession>A0A8J3A6P2</accession>
<dbReference type="GO" id="GO:0016791">
    <property type="term" value="F:phosphatase activity"/>
    <property type="evidence" value="ECO:0007669"/>
    <property type="project" value="InterPro"/>
</dbReference>
<comment type="caution">
    <text evidence="10">The sequence shown here is derived from an EMBL/GenBank/DDBJ whole genome shotgun (WGS) entry which is preliminary data.</text>
</comment>
<dbReference type="Pfam" id="PF00535">
    <property type="entry name" value="Glycos_transf_2"/>
    <property type="match status" value="1"/>
</dbReference>
<evidence type="ECO:0000256" key="2">
    <source>
        <dbReference type="ARBA" id="ARBA00005628"/>
    </source>
</evidence>
<keyword evidence="4" id="KW-0479">Metal-binding</keyword>
<dbReference type="AlphaFoldDB" id="A0A8J3A6P2"/>
<dbReference type="SUPFAM" id="SSF53448">
    <property type="entry name" value="Nucleotide-diphospho-sugar transferases"/>
    <property type="match status" value="1"/>
</dbReference>
<comment type="similarity">
    <text evidence="2">Belongs to the GmhB family.</text>
</comment>
<dbReference type="InterPro" id="IPR001173">
    <property type="entry name" value="Glyco_trans_2-like"/>
</dbReference>
<keyword evidence="11" id="KW-1185">Reference proteome</keyword>
<evidence type="ECO:0000256" key="4">
    <source>
        <dbReference type="ARBA" id="ARBA00022723"/>
    </source>
</evidence>
<comment type="subcellular location">
    <subcellularLocation>
        <location evidence="1">Cytoplasm</location>
    </subcellularLocation>
</comment>
<dbReference type="PANTHER" id="PTHR42891">
    <property type="entry name" value="D-GLYCERO-BETA-D-MANNO-HEPTOSE-1,7-BISPHOSPHATE 7-PHOSPHATASE"/>
    <property type="match status" value="1"/>
</dbReference>
<dbReference type="InterPro" id="IPR029044">
    <property type="entry name" value="Nucleotide-diphossugar_trans"/>
</dbReference>
<dbReference type="OrthoDB" id="9781367at2"/>
<evidence type="ECO:0000256" key="5">
    <source>
        <dbReference type="ARBA" id="ARBA00022801"/>
    </source>
</evidence>
<dbReference type="GO" id="GO:0046872">
    <property type="term" value="F:metal ion binding"/>
    <property type="evidence" value="ECO:0007669"/>
    <property type="project" value="UniProtKB-KW"/>
</dbReference>
<reference evidence="10" key="1">
    <citation type="journal article" date="2014" name="Int. J. Syst. Evol. Microbiol.">
        <title>Complete genome sequence of Corynebacterium casei LMG S-19264T (=DSM 44701T), isolated from a smear-ripened cheese.</title>
        <authorList>
            <consortium name="US DOE Joint Genome Institute (JGI-PGF)"/>
            <person name="Walter F."/>
            <person name="Albersmeier A."/>
            <person name="Kalinowski J."/>
            <person name="Ruckert C."/>
        </authorList>
    </citation>
    <scope>NUCLEOTIDE SEQUENCE</scope>
    <source>
        <strain evidence="10">CGMCC 1.14988</strain>
    </source>
</reference>
<protein>
    <recommendedName>
        <fullName evidence="7">D,D-heptose 1,7-bisphosphate phosphatase</fullName>
    </recommendedName>
</protein>
<dbReference type="EMBL" id="BMHA01000003">
    <property type="protein sequence ID" value="GGI04555.1"/>
    <property type="molecule type" value="Genomic_DNA"/>
</dbReference>
<name>A0A8J3A6P2_9ACTN</name>
<dbReference type="Proteomes" id="UP000650511">
    <property type="component" value="Unassembled WGS sequence"/>
</dbReference>